<sequence>MDILLDNSGDLLLDNSGDIRLANSVRQKIRIRILWFAREWRWDEDLGLPYFEDLLVKNPDTEYFEGLLREEIFNVDEVVQVKEVTILYDSQTREAAIQYVALTDLETIREEVKICRSME</sequence>
<evidence type="ECO:0000313" key="2">
    <source>
        <dbReference type="Proteomes" id="UP000012589"/>
    </source>
</evidence>
<dbReference type="eggNOG" id="ENOG503304Y">
    <property type="taxonomic scope" value="Bacteria"/>
</dbReference>
<organism evidence="1 2">
    <name type="scientific">Eubacterium plexicaudatum ASF492</name>
    <dbReference type="NCBI Taxonomy" id="1235802"/>
    <lineage>
        <taxon>Bacteria</taxon>
        <taxon>Bacillati</taxon>
        <taxon>Bacillota</taxon>
        <taxon>Clostridia</taxon>
        <taxon>Eubacteriales</taxon>
        <taxon>Eubacteriaceae</taxon>
        <taxon>Eubacterium</taxon>
    </lineage>
</organism>
<reference evidence="1 2" key="1">
    <citation type="journal article" date="2014" name="Genome Announc.">
        <title>Draft genome sequences of the altered schaedler flora, a defined bacterial community from gnotobiotic mice.</title>
        <authorList>
            <person name="Wannemuehler M.J."/>
            <person name="Overstreet A.M."/>
            <person name="Ward D.V."/>
            <person name="Phillips G.J."/>
        </authorList>
    </citation>
    <scope>NUCLEOTIDE SEQUENCE [LARGE SCALE GENOMIC DNA]</scope>
    <source>
        <strain evidence="1 2">ASF492</strain>
    </source>
</reference>
<dbReference type="OrthoDB" id="9812969at2"/>
<gene>
    <name evidence="1" type="ORF">C823_01092</name>
</gene>
<dbReference type="PATRIC" id="fig|1235802.3.peg.1172"/>
<comment type="caution">
    <text evidence="1">The sequence shown here is derived from an EMBL/GenBank/DDBJ whole genome shotgun (WGS) entry which is preliminary data.</text>
</comment>
<dbReference type="AlphaFoldDB" id="N2B2S8"/>
<evidence type="ECO:0000313" key="1">
    <source>
        <dbReference type="EMBL" id="EMZ34711.1"/>
    </source>
</evidence>
<dbReference type="HOGENOM" id="CLU_142920_1_0_9"/>
<dbReference type="Pfam" id="PF10934">
    <property type="entry name" value="Sheath_initiator"/>
    <property type="match status" value="1"/>
</dbReference>
<accession>N2B2S8</accession>
<name>N2B2S8_9FIRM</name>
<dbReference type="EMBL" id="AQFT01000033">
    <property type="protein sequence ID" value="EMZ34711.1"/>
    <property type="molecule type" value="Genomic_DNA"/>
</dbReference>
<proteinExistence type="predicted"/>
<dbReference type="Proteomes" id="UP000012589">
    <property type="component" value="Unassembled WGS sequence"/>
</dbReference>
<dbReference type="InterPro" id="IPR020288">
    <property type="entry name" value="Sheath_initiator"/>
</dbReference>
<keyword evidence="2" id="KW-1185">Reference proteome</keyword>
<dbReference type="STRING" id="1235802.C823_01092"/>
<protein>
    <submittedName>
        <fullName evidence="1">Uncharacterized protein</fullName>
    </submittedName>
</protein>